<dbReference type="InterPro" id="IPR001130">
    <property type="entry name" value="TatD-like"/>
</dbReference>
<dbReference type="PROSITE" id="PS01091">
    <property type="entry name" value="TATD_3"/>
    <property type="match status" value="1"/>
</dbReference>
<dbReference type="RefSeq" id="WP_118400205.1">
    <property type="nucleotide sequence ID" value="NZ_CABJGD010000009.1"/>
</dbReference>
<dbReference type="Proteomes" id="UP000283855">
    <property type="component" value="Unassembled WGS sequence"/>
</dbReference>
<protein>
    <submittedName>
        <fullName evidence="5">TatD family deoxyribonuclease</fullName>
    </submittedName>
</protein>
<dbReference type="CDD" id="cd01310">
    <property type="entry name" value="TatD_DNAse"/>
    <property type="match status" value="1"/>
</dbReference>
<feature type="binding site" evidence="4">
    <location>
        <position position="95"/>
    </location>
    <ligand>
        <name>a divalent metal cation</name>
        <dbReference type="ChEBI" id="CHEBI:60240"/>
        <label>1</label>
    </ligand>
</feature>
<dbReference type="EMBL" id="QSFT01000009">
    <property type="protein sequence ID" value="RHA76712.1"/>
    <property type="molecule type" value="Genomic_DNA"/>
</dbReference>
<feature type="binding site" evidence="4">
    <location>
        <position position="131"/>
    </location>
    <ligand>
        <name>a divalent metal cation</name>
        <dbReference type="ChEBI" id="CHEBI:60240"/>
        <label>2</label>
    </ligand>
</feature>
<dbReference type="Pfam" id="PF01026">
    <property type="entry name" value="TatD_DNase"/>
    <property type="match status" value="1"/>
</dbReference>
<dbReference type="GO" id="GO:0016788">
    <property type="term" value="F:hydrolase activity, acting on ester bonds"/>
    <property type="evidence" value="ECO:0007669"/>
    <property type="project" value="InterPro"/>
</dbReference>
<feature type="binding site" evidence="4">
    <location>
        <position position="206"/>
    </location>
    <ligand>
        <name>a divalent metal cation</name>
        <dbReference type="ChEBI" id="CHEBI:60240"/>
        <label>1</label>
    </ligand>
</feature>
<evidence type="ECO:0000313" key="5">
    <source>
        <dbReference type="EMBL" id="RHA76712.1"/>
    </source>
</evidence>
<proteinExistence type="inferred from homology"/>
<sequence length="262" mass="29771">MISLIDTHTHLFAEEFDEDRELAVLRAGEAGVTRLFMPNIDDTTVESLLALCRKHEECYPMIGLHPTSVDTDWMNRLARVKEWLLSGERFYGIGEVGMDLYWDKTYRLEQMKVLDEQVRWALDYSLPLIIHCREAYPELLEVLEPYRTSGLTGIFHSFTGTADDAARLLEYSGFMLGVNGVVTFKKSSLPEVLKEVPLSRLVLETDSPYLAPVPYRGKRNESAYLVKVAEKLGDVYGLPLEKIAAKTTENALKLFKIAGRSF</sequence>
<dbReference type="GO" id="GO:0005829">
    <property type="term" value="C:cytosol"/>
    <property type="evidence" value="ECO:0007669"/>
    <property type="project" value="TreeGrafter"/>
</dbReference>
<dbReference type="PIRSF" id="PIRSF005902">
    <property type="entry name" value="DNase_TatD"/>
    <property type="match status" value="1"/>
</dbReference>
<evidence type="ECO:0000256" key="3">
    <source>
        <dbReference type="ARBA" id="ARBA00022801"/>
    </source>
</evidence>
<dbReference type="InterPro" id="IPR018228">
    <property type="entry name" value="DNase_TatD-rel_CS"/>
</dbReference>
<evidence type="ECO:0000256" key="1">
    <source>
        <dbReference type="ARBA" id="ARBA00009275"/>
    </source>
</evidence>
<name>A0A413T1F3_9BACT</name>
<dbReference type="InterPro" id="IPR032466">
    <property type="entry name" value="Metal_Hydrolase"/>
</dbReference>
<evidence type="ECO:0000313" key="6">
    <source>
        <dbReference type="Proteomes" id="UP000283855"/>
    </source>
</evidence>
<feature type="binding site" evidence="4">
    <location>
        <position position="156"/>
    </location>
    <ligand>
        <name>a divalent metal cation</name>
        <dbReference type="ChEBI" id="CHEBI:60240"/>
        <label>2</label>
    </ligand>
</feature>
<evidence type="ECO:0000256" key="2">
    <source>
        <dbReference type="ARBA" id="ARBA00022723"/>
    </source>
</evidence>
<comment type="similarity">
    <text evidence="1">Belongs to the metallo-dependent hydrolases superfamily. TatD-type hydrolase family.</text>
</comment>
<dbReference type="SUPFAM" id="SSF51556">
    <property type="entry name" value="Metallo-dependent hydrolases"/>
    <property type="match status" value="1"/>
</dbReference>
<feature type="binding site" evidence="4">
    <location>
        <position position="10"/>
    </location>
    <ligand>
        <name>a divalent metal cation</name>
        <dbReference type="ChEBI" id="CHEBI:60240"/>
        <label>1</label>
    </ligand>
</feature>
<dbReference type="FunFam" id="3.20.20.140:FF:000005">
    <property type="entry name" value="TatD family hydrolase"/>
    <property type="match status" value="1"/>
</dbReference>
<evidence type="ECO:0000256" key="4">
    <source>
        <dbReference type="PIRSR" id="PIRSR005902-1"/>
    </source>
</evidence>
<keyword evidence="3" id="KW-0378">Hydrolase</keyword>
<reference evidence="5 6" key="1">
    <citation type="submission" date="2018-08" db="EMBL/GenBank/DDBJ databases">
        <title>A genome reference for cultivated species of the human gut microbiota.</title>
        <authorList>
            <person name="Zou Y."/>
            <person name="Xue W."/>
            <person name="Luo G."/>
        </authorList>
    </citation>
    <scope>NUCLEOTIDE SEQUENCE [LARGE SCALE GENOMIC DNA]</scope>
    <source>
        <strain evidence="5 6">AM42-38</strain>
    </source>
</reference>
<dbReference type="PANTHER" id="PTHR46124">
    <property type="entry name" value="D-AMINOACYL-TRNA DEACYLASE"/>
    <property type="match status" value="1"/>
</dbReference>
<feature type="binding site" evidence="4">
    <location>
        <position position="8"/>
    </location>
    <ligand>
        <name>a divalent metal cation</name>
        <dbReference type="ChEBI" id="CHEBI:60240"/>
        <label>1</label>
    </ligand>
</feature>
<dbReference type="GO" id="GO:0046872">
    <property type="term" value="F:metal ion binding"/>
    <property type="evidence" value="ECO:0007669"/>
    <property type="project" value="UniProtKB-KW"/>
</dbReference>
<accession>A0A413T1F3</accession>
<dbReference type="PANTHER" id="PTHR46124:SF4">
    <property type="entry name" value="HYDROLASE TATD"/>
    <property type="match status" value="1"/>
</dbReference>
<dbReference type="NCBIfam" id="TIGR00010">
    <property type="entry name" value="YchF/TatD family DNA exonuclease"/>
    <property type="match status" value="1"/>
</dbReference>
<comment type="caution">
    <text evidence="5">The sequence shown here is derived from an EMBL/GenBank/DDBJ whole genome shotgun (WGS) entry which is preliminary data.</text>
</comment>
<dbReference type="InterPro" id="IPR015991">
    <property type="entry name" value="TatD/YcfH-like"/>
</dbReference>
<dbReference type="GO" id="GO:0004536">
    <property type="term" value="F:DNA nuclease activity"/>
    <property type="evidence" value="ECO:0007669"/>
    <property type="project" value="InterPro"/>
</dbReference>
<organism evidence="5 6">
    <name type="scientific">Phocaeicola coprophilus</name>
    <dbReference type="NCBI Taxonomy" id="387090"/>
    <lineage>
        <taxon>Bacteria</taxon>
        <taxon>Pseudomonadati</taxon>
        <taxon>Bacteroidota</taxon>
        <taxon>Bacteroidia</taxon>
        <taxon>Bacteroidales</taxon>
        <taxon>Bacteroidaceae</taxon>
        <taxon>Phocaeicola</taxon>
    </lineage>
</organism>
<gene>
    <name evidence="5" type="ORF">DW921_05905</name>
</gene>
<dbReference type="Gene3D" id="3.20.20.140">
    <property type="entry name" value="Metal-dependent hydrolases"/>
    <property type="match status" value="1"/>
</dbReference>
<dbReference type="AlphaFoldDB" id="A0A413T1F3"/>
<keyword evidence="2 4" id="KW-0479">Metal-binding</keyword>